<reference evidence="1" key="1">
    <citation type="submission" date="2019-08" db="EMBL/GenBank/DDBJ databases">
        <authorList>
            <person name="Kucharzyk K."/>
            <person name="Murdoch R.W."/>
            <person name="Higgins S."/>
            <person name="Loffler F."/>
        </authorList>
    </citation>
    <scope>NUCLEOTIDE SEQUENCE</scope>
</reference>
<sequence length="113" mass="12453">MLNTRFDLSKQKIVITGCQLEDMSKNLISNCIIEDFKANVVSNQKVDLHPPGTGELFTAHLLLLMYCNTSLTDAAMSSGNILTRVLSGMLNAGSRQIELSDILFSKECVEGRM</sequence>
<dbReference type="InterPro" id="IPR029056">
    <property type="entry name" value="Ribokinase-like"/>
</dbReference>
<dbReference type="Gene3D" id="3.40.1190.20">
    <property type="match status" value="1"/>
</dbReference>
<gene>
    <name evidence="1" type="ORF">SDC9_168721</name>
</gene>
<dbReference type="EMBL" id="VSSQ01069306">
    <property type="protein sequence ID" value="MPN21342.1"/>
    <property type="molecule type" value="Genomic_DNA"/>
</dbReference>
<dbReference type="SUPFAM" id="SSF53613">
    <property type="entry name" value="Ribokinase-like"/>
    <property type="match status" value="1"/>
</dbReference>
<protein>
    <submittedName>
        <fullName evidence="1">Uncharacterized protein</fullName>
    </submittedName>
</protein>
<name>A0A645G5U3_9ZZZZ</name>
<organism evidence="1">
    <name type="scientific">bioreactor metagenome</name>
    <dbReference type="NCBI Taxonomy" id="1076179"/>
    <lineage>
        <taxon>unclassified sequences</taxon>
        <taxon>metagenomes</taxon>
        <taxon>ecological metagenomes</taxon>
    </lineage>
</organism>
<comment type="caution">
    <text evidence="1">The sequence shown here is derived from an EMBL/GenBank/DDBJ whole genome shotgun (WGS) entry which is preliminary data.</text>
</comment>
<dbReference type="AlphaFoldDB" id="A0A645G5U3"/>
<proteinExistence type="predicted"/>
<evidence type="ECO:0000313" key="1">
    <source>
        <dbReference type="EMBL" id="MPN21342.1"/>
    </source>
</evidence>
<accession>A0A645G5U3</accession>